<protein>
    <recommendedName>
        <fullName evidence="3">F-box domain-containing protein</fullName>
    </recommendedName>
</protein>
<name>A0AAV9JPM0_9PEZI</name>
<gene>
    <name evidence="1" type="ORF">LTR36_001668</name>
</gene>
<evidence type="ECO:0000313" key="1">
    <source>
        <dbReference type="EMBL" id="KAK4546936.1"/>
    </source>
</evidence>
<reference evidence="1 2" key="1">
    <citation type="submission" date="2021-11" db="EMBL/GenBank/DDBJ databases">
        <title>Black yeast isolated from Biological Soil Crust.</title>
        <authorList>
            <person name="Kurbessoian T."/>
        </authorList>
    </citation>
    <scope>NUCLEOTIDE SEQUENCE [LARGE SCALE GENOMIC DNA]</scope>
    <source>
        <strain evidence="1 2">CCFEE 5522</strain>
    </source>
</reference>
<dbReference type="Proteomes" id="UP001324427">
    <property type="component" value="Unassembled WGS sequence"/>
</dbReference>
<dbReference type="AlphaFoldDB" id="A0AAV9JPM0"/>
<organism evidence="1 2">
    <name type="scientific">Oleoguttula mirabilis</name>
    <dbReference type="NCBI Taxonomy" id="1507867"/>
    <lineage>
        <taxon>Eukaryota</taxon>
        <taxon>Fungi</taxon>
        <taxon>Dikarya</taxon>
        <taxon>Ascomycota</taxon>
        <taxon>Pezizomycotina</taxon>
        <taxon>Dothideomycetes</taxon>
        <taxon>Dothideomycetidae</taxon>
        <taxon>Mycosphaerellales</taxon>
        <taxon>Teratosphaeriaceae</taxon>
        <taxon>Oleoguttula</taxon>
    </lineage>
</organism>
<evidence type="ECO:0008006" key="3">
    <source>
        <dbReference type="Google" id="ProtNLM"/>
    </source>
</evidence>
<sequence length="274" mass="30488">MAYRQELMAALLALSGETSSVSSARSVSSQRDEVSTQMTDVTTHVESLSIVSQDDDSATLNSEIEAAPKAFAPPELRDKLLQLVLVRADLRLRDLFLLRRVCKVWQRVIEDSRSLQLKSYAFDPRNPTRNTLPSRAALFVDERLLHLLVTKTGYAHYARHGRPDAEWANPDAFWRKLSVFDPAATTASARIGYFQNPHDVEKVVKCANRSGVTLDDVWNAIVRTMRAAARGPGRGQPELDRVEISTDARGTFKWAPGVVEKTGNGNSYYSLAAK</sequence>
<proteinExistence type="predicted"/>
<accession>A0AAV9JPM0</accession>
<evidence type="ECO:0000313" key="2">
    <source>
        <dbReference type="Proteomes" id="UP001324427"/>
    </source>
</evidence>
<comment type="caution">
    <text evidence="1">The sequence shown here is derived from an EMBL/GenBank/DDBJ whole genome shotgun (WGS) entry which is preliminary data.</text>
</comment>
<dbReference type="EMBL" id="JAVFHQ010000013">
    <property type="protein sequence ID" value="KAK4546936.1"/>
    <property type="molecule type" value="Genomic_DNA"/>
</dbReference>
<keyword evidence="2" id="KW-1185">Reference proteome</keyword>